<sequence length="98" mass="10533">MVMELRKVATTWKLDHVWPPTPRPDSAEMTSGDWPSGRAATLLSAASGDGARAIAFDAITPAGAWVFRLGADETVSRLDMVPEGRSFKVESSWELGAS</sequence>
<dbReference type="EMBL" id="POUA01000009">
    <property type="protein sequence ID" value="PZG56001.1"/>
    <property type="molecule type" value="Genomic_DNA"/>
</dbReference>
<dbReference type="AlphaFoldDB" id="A0A2W2H5R4"/>
<dbReference type="Proteomes" id="UP000248544">
    <property type="component" value="Unassembled WGS sequence"/>
</dbReference>
<reference evidence="1 2" key="1">
    <citation type="submission" date="2018-01" db="EMBL/GenBank/DDBJ databases">
        <title>Draft genome sequence of Sphaerisporangium sp. 7K107.</title>
        <authorList>
            <person name="Sahin N."/>
            <person name="Saygin H."/>
            <person name="Ay H."/>
        </authorList>
    </citation>
    <scope>NUCLEOTIDE SEQUENCE [LARGE SCALE GENOMIC DNA]</scope>
    <source>
        <strain evidence="1 2">7K107</strain>
    </source>
</reference>
<accession>A0A2W2H5R4</accession>
<name>A0A2W2H5R4_9ACTN</name>
<proteinExistence type="predicted"/>
<gene>
    <name evidence="1" type="ORF">C1I98_02140</name>
</gene>
<comment type="caution">
    <text evidence="1">The sequence shown here is derived from an EMBL/GenBank/DDBJ whole genome shotgun (WGS) entry which is preliminary data.</text>
</comment>
<evidence type="ECO:0000313" key="1">
    <source>
        <dbReference type="EMBL" id="PZG56001.1"/>
    </source>
</evidence>
<keyword evidence="2" id="KW-1185">Reference proteome</keyword>
<evidence type="ECO:0000313" key="2">
    <source>
        <dbReference type="Proteomes" id="UP000248544"/>
    </source>
</evidence>
<protein>
    <submittedName>
        <fullName evidence="1">Uncharacterized protein</fullName>
    </submittedName>
</protein>
<organism evidence="1 2">
    <name type="scientific">Spongiactinospora gelatinilytica</name>
    <dbReference type="NCBI Taxonomy" id="2666298"/>
    <lineage>
        <taxon>Bacteria</taxon>
        <taxon>Bacillati</taxon>
        <taxon>Actinomycetota</taxon>
        <taxon>Actinomycetes</taxon>
        <taxon>Streptosporangiales</taxon>
        <taxon>Streptosporangiaceae</taxon>
        <taxon>Spongiactinospora</taxon>
    </lineage>
</organism>